<dbReference type="Proteomes" id="UP000035682">
    <property type="component" value="Unplaced"/>
</dbReference>
<gene>
    <name evidence="1 3 4" type="ORF">SRAE_X000178600</name>
</gene>
<reference evidence="2" key="2">
    <citation type="submission" date="2014-09" db="EMBL/GenBank/DDBJ databases">
        <authorList>
            <person name="Martin A.A."/>
        </authorList>
    </citation>
    <scope>NUCLEOTIDE SEQUENCE</scope>
    <source>
        <strain evidence="2">ED321</strain>
    </source>
</reference>
<dbReference type="EMBL" id="LN609396">
    <property type="protein sequence ID" value="CEF60046.1"/>
    <property type="molecule type" value="Genomic_DNA"/>
</dbReference>
<dbReference type="RefSeq" id="XP_024499256.1">
    <property type="nucleotide sequence ID" value="XM_024652906.1"/>
</dbReference>
<dbReference type="WBParaSite" id="SRAE_X000178600.1">
    <property type="protein sequence ID" value="SRAE_X000178600.1"/>
    <property type="gene ID" value="WBGene00267363"/>
</dbReference>
<evidence type="ECO:0000313" key="1">
    <source>
        <dbReference type="EMBL" id="CEF60046.1"/>
    </source>
</evidence>
<accession>A0A090KVY9</accession>
<keyword evidence="2" id="KW-1185">Reference proteome</keyword>
<proteinExistence type="predicted"/>
<dbReference type="AlphaFoldDB" id="A0A090KVY9"/>
<evidence type="ECO:0000313" key="2">
    <source>
        <dbReference type="Proteomes" id="UP000035682"/>
    </source>
</evidence>
<name>A0A090KVY9_STRRB</name>
<dbReference type="GeneID" id="36384857"/>
<reference evidence="3" key="3">
    <citation type="submission" date="2020-12" db="UniProtKB">
        <authorList>
            <consortium name="WormBaseParasite"/>
        </authorList>
    </citation>
    <scope>IDENTIFICATION</scope>
</reference>
<dbReference type="WormBase" id="SRAE_X000178600">
    <property type="protein sequence ID" value="SRP02515"/>
    <property type="gene ID" value="WBGene00267363"/>
</dbReference>
<organism evidence="1">
    <name type="scientific">Strongyloides ratti</name>
    <name type="common">Parasitic roundworm</name>
    <dbReference type="NCBI Taxonomy" id="34506"/>
    <lineage>
        <taxon>Eukaryota</taxon>
        <taxon>Metazoa</taxon>
        <taxon>Ecdysozoa</taxon>
        <taxon>Nematoda</taxon>
        <taxon>Chromadorea</taxon>
        <taxon>Rhabditida</taxon>
        <taxon>Tylenchina</taxon>
        <taxon>Panagrolaimomorpha</taxon>
        <taxon>Strongyloidoidea</taxon>
        <taxon>Strongyloididae</taxon>
        <taxon>Strongyloides</taxon>
    </lineage>
</organism>
<evidence type="ECO:0000313" key="3">
    <source>
        <dbReference type="WBParaSite" id="SRAE_X000178600.1"/>
    </source>
</evidence>
<sequence length="164" mass="18820">MRVKKSTDAISNILENAKNFFSDENPEDYDKNDINKHMNLTNFLEKETNIKIDNNITTTSLPTSPLNISFILKTSTTPTPLDISTKTIDDIKNTIPFEKVTSSVINKIVMPPRAYAIYQKVLQQLEKNTPKPISYNFNQVHNYPETIINNTIRFQKNLEEATII</sequence>
<dbReference type="CTD" id="36384857"/>
<evidence type="ECO:0000313" key="4">
    <source>
        <dbReference type="WormBase" id="SRAE_X000178600"/>
    </source>
</evidence>
<reference evidence="1" key="1">
    <citation type="submission" date="2014-09" db="EMBL/GenBank/DDBJ databases">
        <authorList>
            <person name="Aslett A.Martin."/>
        </authorList>
    </citation>
    <scope>NUCLEOTIDE SEQUENCE</scope>
    <source>
        <strain evidence="1">ED321 Heterogonic</strain>
    </source>
</reference>
<protein>
    <submittedName>
        <fullName evidence="1 3">Uncharacterized protein</fullName>
    </submittedName>
</protein>